<reference evidence="4 5" key="1">
    <citation type="submission" date="2016-02" db="EMBL/GenBank/DDBJ databases">
        <title>Complete genome sequence and transcriptome regulation of the pentose utilising yeast Sugiyamaella lignohabitans.</title>
        <authorList>
            <person name="Bellasio M."/>
            <person name="Peymann A."/>
            <person name="Valli M."/>
            <person name="Sipitzky M."/>
            <person name="Graf A."/>
            <person name="Sauer M."/>
            <person name="Marx H."/>
            <person name="Mattanovich D."/>
        </authorList>
    </citation>
    <scope>NUCLEOTIDE SEQUENCE [LARGE SCALE GENOMIC DNA]</scope>
    <source>
        <strain evidence="4 5">CBS 10342</strain>
    </source>
</reference>
<name>A0A167E9B9_9ASCO</name>
<dbReference type="PROSITE" id="PS50181">
    <property type="entry name" value="FBOX"/>
    <property type="match status" value="1"/>
</dbReference>
<proteinExistence type="predicted"/>
<keyword evidence="1" id="KW-0833">Ubl conjugation pathway</keyword>
<evidence type="ECO:0000256" key="2">
    <source>
        <dbReference type="SAM" id="MobiDB-lite"/>
    </source>
</evidence>
<organism evidence="4 5">
    <name type="scientific">Sugiyamaella lignohabitans</name>
    <dbReference type="NCBI Taxonomy" id="796027"/>
    <lineage>
        <taxon>Eukaryota</taxon>
        <taxon>Fungi</taxon>
        <taxon>Dikarya</taxon>
        <taxon>Ascomycota</taxon>
        <taxon>Saccharomycotina</taxon>
        <taxon>Dipodascomycetes</taxon>
        <taxon>Dipodascales</taxon>
        <taxon>Trichomonascaceae</taxon>
        <taxon>Sugiyamaella</taxon>
    </lineage>
</organism>
<gene>
    <name evidence="4" type="primary">HRT3</name>
    <name evidence="4" type="ORF">AWJ20_4748</name>
</gene>
<dbReference type="SUPFAM" id="SSF81383">
    <property type="entry name" value="F-box domain"/>
    <property type="match status" value="1"/>
</dbReference>
<feature type="compositionally biased region" description="Low complexity" evidence="2">
    <location>
        <begin position="25"/>
        <end position="36"/>
    </location>
</feature>
<dbReference type="Pfam" id="PF19270">
    <property type="entry name" value="FBO_C"/>
    <property type="match status" value="1"/>
</dbReference>
<dbReference type="Pfam" id="PF12937">
    <property type="entry name" value="F-box-like"/>
    <property type="match status" value="1"/>
</dbReference>
<dbReference type="OrthoDB" id="2117972at2759"/>
<dbReference type="Gene3D" id="1.20.1280.50">
    <property type="match status" value="1"/>
</dbReference>
<dbReference type="RefSeq" id="XP_018736278.1">
    <property type="nucleotide sequence ID" value="XM_018881839.1"/>
</dbReference>
<dbReference type="PANTHER" id="PTHR12874:SF9">
    <property type="entry name" value="F-BOX ONLY PROTEIN 48"/>
    <property type="match status" value="1"/>
</dbReference>
<dbReference type="Proteomes" id="UP000189580">
    <property type="component" value="Chromosome d"/>
</dbReference>
<evidence type="ECO:0000256" key="1">
    <source>
        <dbReference type="ARBA" id="ARBA00022786"/>
    </source>
</evidence>
<feature type="domain" description="F-box" evidence="3">
    <location>
        <begin position="200"/>
        <end position="250"/>
    </location>
</feature>
<dbReference type="PANTHER" id="PTHR12874">
    <property type="entry name" value="F-BOX ONLY PROTEIN 48-RELATED"/>
    <property type="match status" value="1"/>
</dbReference>
<dbReference type="KEGG" id="slb:AWJ20_4748"/>
<sequence length="474" mass="53641">MSELDRFRQAWRSEVQHRHSDGQNSTAPSATSSTATNGRTAASNNAGEAAINRDTTDDISTERALSPTRVITPDSAFRAERPEHVYYNKDLSRTDLDALEAFERAVDSEHTGKLSDAVRHYRDAFRLNERVDKLYREKYYSIKPTHKKPSTKSSGGAESSTKTSTKKSQKVLLGDGTGSVSELSKNLAELSLTAEDEELPCPILQVPVEILSEIFRYLALDDLSSFTKCTYSCKSFAHIGYTTKSIWMALCQQAYSKQHYTEDAVEELCNGNELEAVKKYWGNSFRRMYLERPRIRFDGVYISTCNYLRPGVGDTWNAPIHMVTYYRYCKFYEDGTCINLLTTSEPSDVVPVFTRNITGTAHGTGPTRPSKKQPAVIYTKEDGTVLSRPKGIMSGTWKINGLDGTVLIESEGSVERYTFYMQLQIRSSGHNRHNKLKWVKFWSINNLSDTYGEFSLRHDKAFFFLKRHPAALTT</sequence>
<dbReference type="InterPro" id="IPR036047">
    <property type="entry name" value="F-box-like_dom_sf"/>
</dbReference>
<dbReference type="GO" id="GO:0005737">
    <property type="term" value="C:cytoplasm"/>
    <property type="evidence" value="ECO:0007669"/>
    <property type="project" value="TreeGrafter"/>
</dbReference>
<feature type="compositionally biased region" description="Low complexity" evidence="2">
    <location>
        <begin position="151"/>
        <end position="163"/>
    </location>
</feature>
<feature type="compositionally biased region" description="Polar residues" evidence="2">
    <location>
        <begin position="37"/>
        <end position="46"/>
    </location>
</feature>
<evidence type="ECO:0000313" key="4">
    <source>
        <dbReference type="EMBL" id="ANB13801.1"/>
    </source>
</evidence>
<accession>A0A167E9B9</accession>
<dbReference type="GO" id="GO:0031146">
    <property type="term" value="P:SCF-dependent proteasomal ubiquitin-dependent protein catabolic process"/>
    <property type="evidence" value="ECO:0007669"/>
    <property type="project" value="TreeGrafter"/>
</dbReference>
<dbReference type="AlphaFoldDB" id="A0A167E9B9"/>
<keyword evidence="5" id="KW-1185">Reference proteome</keyword>
<dbReference type="GO" id="GO:0019005">
    <property type="term" value="C:SCF ubiquitin ligase complex"/>
    <property type="evidence" value="ECO:0007669"/>
    <property type="project" value="TreeGrafter"/>
</dbReference>
<dbReference type="InterPro" id="IPR045464">
    <property type="entry name" value="Hrt3/FBXO9_C"/>
</dbReference>
<feature type="region of interest" description="Disordered" evidence="2">
    <location>
        <begin position="1"/>
        <end position="76"/>
    </location>
</feature>
<keyword evidence="4" id="KW-0436">Ligase</keyword>
<dbReference type="InterPro" id="IPR001810">
    <property type="entry name" value="F-box_dom"/>
</dbReference>
<feature type="region of interest" description="Disordered" evidence="2">
    <location>
        <begin position="144"/>
        <end position="179"/>
    </location>
</feature>
<evidence type="ECO:0000259" key="3">
    <source>
        <dbReference type="PROSITE" id="PS50181"/>
    </source>
</evidence>
<dbReference type="GeneID" id="30036913"/>
<evidence type="ECO:0000313" key="5">
    <source>
        <dbReference type="Proteomes" id="UP000189580"/>
    </source>
</evidence>
<dbReference type="GO" id="GO:0016874">
    <property type="term" value="F:ligase activity"/>
    <property type="evidence" value="ECO:0007669"/>
    <property type="project" value="UniProtKB-KW"/>
</dbReference>
<dbReference type="EMBL" id="CP014502">
    <property type="protein sequence ID" value="ANB13801.1"/>
    <property type="molecule type" value="Genomic_DNA"/>
</dbReference>
<protein>
    <submittedName>
        <fullName evidence="4">SCF ubiquitin ligase complex subunit HRT3</fullName>
    </submittedName>
</protein>